<dbReference type="Proteomes" id="UP000265520">
    <property type="component" value="Unassembled WGS sequence"/>
</dbReference>
<name>A0A392SE79_9FABA</name>
<organism evidence="1 2">
    <name type="scientific">Trifolium medium</name>
    <dbReference type="NCBI Taxonomy" id="97028"/>
    <lineage>
        <taxon>Eukaryota</taxon>
        <taxon>Viridiplantae</taxon>
        <taxon>Streptophyta</taxon>
        <taxon>Embryophyta</taxon>
        <taxon>Tracheophyta</taxon>
        <taxon>Spermatophyta</taxon>
        <taxon>Magnoliopsida</taxon>
        <taxon>eudicotyledons</taxon>
        <taxon>Gunneridae</taxon>
        <taxon>Pentapetalae</taxon>
        <taxon>rosids</taxon>
        <taxon>fabids</taxon>
        <taxon>Fabales</taxon>
        <taxon>Fabaceae</taxon>
        <taxon>Papilionoideae</taxon>
        <taxon>50 kb inversion clade</taxon>
        <taxon>NPAAA clade</taxon>
        <taxon>Hologalegina</taxon>
        <taxon>IRL clade</taxon>
        <taxon>Trifolieae</taxon>
        <taxon>Trifolium</taxon>
    </lineage>
</organism>
<keyword evidence="2" id="KW-1185">Reference proteome</keyword>
<comment type="caution">
    <text evidence="1">The sequence shown here is derived from an EMBL/GenBank/DDBJ whole genome shotgun (WGS) entry which is preliminary data.</text>
</comment>
<sequence>MVVTQDTTICLAPFAFKLLQPFLGASHLTLM</sequence>
<accession>A0A392SE79</accession>
<feature type="non-terminal residue" evidence="1">
    <location>
        <position position="31"/>
    </location>
</feature>
<dbReference type="EMBL" id="LXQA010358606">
    <property type="protein sequence ID" value="MCI46514.1"/>
    <property type="molecule type" value="Genomic_DNA"/>
</dbReference>
<proteinExistence type="predicted"/>
<evidence type="ECO:0000313" key="1">
    <source>
        <dbReference type="EMBL" id="MCI46514.1"/>
    </source>
</evidence>
<dbReference type="AlphaFoldDB" id="A0A392SE79"/>
<reference evidence="1 2" key="1">
    <citation type="journal article" date="2018" name="Front. Plant Sci.">
        <title>Red Clover (Trifolium pratense) and Zigzag Clover (T. medium) - A Picture of Genomic Similarities and Differences.</title>
        <authorList>
            <person name="Dluhosova J."/>
            <person name="Istvanek J."/>
            <person name="Nedelnik J."/>
            <person name="Repkova J."/>
        </authorList>
    </citation>
    <scope>NUCLEOTIDE SEQUENCE [LARGE SCALE GENOMIC DNA]</scope>
    <source>
        <strain evidence="2">cv. 10/8</strain>
        <tissue evidence="1">Leaf</tissue>
    </source>
</reference>
<evidence type="ECO:0000313" key="2">
    <source>
        <dbReference type="Proteomes" id="UP000265520"/>
    </source>
</evidence>
<protein>
    <submittedName>
        <fullName evidence="1">Uncharacterized protein</fullName>
    </submittedName>
</protein>